<dbReference type="AlphaFoldDB" id="A0A1X7CTY9"/>
<keyword evidence="3" id="KW-1185">Reference proteome</keyword>
<evidence type="ECO:0000313" key="2">
    <source>
        <dbReference type="EMBL" id="SMF02920.1"/>
    </source>
</evidence>
<dbReference type="EMBL" id="FWZU01000002">
    <property type="protein sequence ID" value="SMF02920.1"/>
    <property type="molecule type" value="Genomic_DNA"/>
</dbReference>
<dbReference type="OrthoDB" id="5450081at2"/>
<accession>A0A1X7CTY9</accession>
<protein>
    <submittedName>
        <fullName evidence="2">Anti-sigma regulatory factor (Ser/Thr protein kinase)</fullName>
    </submittedName>
</protein>
<proteinExistence type="predicted"/>
<name>A0A1X7CTY9_9BACT</name>
<organism evidence="2 3">
    <name type="scientific">Desulfovibrio gilichinskyi</name>
    <dbReference type="NCBI Taxonomy" id="1519643"/>
    <lineage>
        <taxon>Bacteria</taxon>
        <taxon>Pseudomonadati</taxon>
        <taxon>Thermodesulfobacteriota</taxon>
        <taxon>Desulfovibrionia</taxon>
        <taxon>Desulfovibrionales</taxon>
        <taxon>Desulfovibrionaceae</taxon>
        <taxon>Desulfovibrio</taxon>
    </lineage>
</organism>
<keyword evidence="2" id="KW-0418">Kinase</keyword>
<evidence type="ECO:0000259" key="1">
    <source>
        <dbReference type="PROSITE" id="PS51186"/>
    </source>
</evidence>
<dbReference type="GO" id="GO:0016747">
    <property type="term" value="F:acyltransferase activity, transferring groups other than amino-acyl groups"/>
    <property type="evidence" value="ECO:0007669"/>
    <property type="project" value="InterPro"/>
</dbReference>
<sequence length="511" mass="57246">MQTEKGCNSFMTTNDNTDMVNFEFSVGMEIPYEIRFLGLALECMTEFFVGAGCVSKESKELRLALEETLAFLIRSYPGSESWERIRMEFQLQTDSIAEISITNAGPPVHLDRIPKHNPENPEDSDGLWYFLASKVVDELSFKNQGKNGWLVIIRKSLSEVLFENRTPANDSGDISAPKRSFTTRLAVPDDAAALVDLTYDTYRYSYPSDDFYHVSKLRQALENREIISIVVESEGALVGNSSLAFFPETPRCGYSGSLMVKRSFRQSRAILYLLKEVKKYISNSSEEIDLYYATTVTTHTGSQKAGVKTGFSPLALLFSICTEVDLRGMKVSSNDRITFLLCVCFTSSPKMPVVYLPERHHAVMSGLLAQAGYNSILSCEEVAPVDAHSGLAVTEDDGESCAYIELSRLGLDFVERIQKRIFGLKAKGMQAVIVLIPAWRPIPPALDQEMARLNAFFGGIKPVSAEECYLVYCTLSRTVDFDKIRIVDPLAENLKEHCRILYQEVLVEDPE</sequence>
<dbReference type="STRING" id="1519643.SAMN06295933_1254"/>
<dbReference type="Proteomes" id="UP000192906">
    <property type="component" value="Unassembled WGS sequence"/>
</dbReference>
<evidence type="ECO:0000313" key="3">
    <source>
        <dbReference type="Proteomes" id="UP000192906"/>
    </source>
</evidence>
<gene>
    <name evidence="2" type="ORF">SAMN06295933_1254</name>
</gene>
<feature type="domain" description="N-acetyltransferase" evidence="1">
    <location>
        <begin position="181"/>
        <end position="327"/>
    </location>
</feature>
<dbReference type="SUPFAM" id="SSF55729">
    <property type="entry name" value="Acyl-CoA N-acyltransferases (Nat)"/>
    <property type="match status" value="1"/>
</dbReference>
<dbReference type="PROSITE" id="PS51186">
    <property type="entry name" value="GNAT"/>
    <property type="match status" value="1"/>
</dbReference>
<dbReference type="InterPro" id="IPR016181">
    <property type="entry name" value="Acyl_CoA_acyltransferase"/>
</dbReference>
<keyword evidence="2" id="KW-0808">Transferase</keyword>
<dbReference type="GO" id="GO:0016301">
    <property type="term" value="F:kinase activity"/>
    <property type="evidence" value="ECO:0007669"/>
    <property type="project" value="UniProtKB-KW"/>
</dbReference>
<dbReference type="InterPro" id="IPR000182">
    <property type="entry name" value="GNAT_dom"/>
</dbReference>
<reference evidence="3" key="1">
    <citation type="submission" date="2017-04" db="EMBL/GenBank/DDBJ databases">
        <authorList>
            <person name="Varghese N."/>
            <person name="Submissions S."/>
        </authorList>
    </citation>
    <scope>NUCLEOTIDE SEQUENCE [LARGE SCALE GENOMIC DNA]</scope>
    <source>
        <strain evidence="3">K3S</strain>
    </source>
</reference>
<dbReference type="Gene3D" id="3.40.630.30">
    <property type="match status" value="1"/>
</dbReference>